<name>A0A6P8NKC2_GEOSA</name>
<evidence type="ECO:0000256" key="6">
    <source>
        <dbReference type="ARBA" id="ARBA00023242"/>
    </source>
</evidence>
<dbReference type="Pfam" id="PF00989">
    <property type="entry name" value="PAS"/>
    <property type="match status" value="1"/>
</dbReference>
<dbReference type="FunFam" id="3.30.450.20:FF:000020">
    <property type="entry name" value="Aryl hydrocarbon receptor nuclear translocator 2"/>
    <property type="match status" value="1"/>
</dbReference>
<dbReference type="GO" id="GO:0046983">
    <property type="term" value="F:protein dimerization activity"/>
    <property type="evidence" value="ECO:0007669"/>
    <property type="project" value="InterPro"/>
</dbReference>
<evidence type="ECO:0000259" key="9">
    <source>
        <dbReference type="PROSITE" id="PS50112"/>
    </source>
</evidence>
<dbReference type="InterPro" id="IPR001067">
    <property type="entry name" value="Nuc_translocat"/>
</dbReference>
<dbReference type="SMART" id="SM00353">
    <property type="entry name" value="HLH"/>
    <property type="match status" value="1"/>
</dbReference>
<feature type="domain" description="BHLH" evidence="10">
    <location>
        <begin position="62"/>
        <end position="115"/>
    </location>
</feature>
<feature type="region of interest" description="Disordered" evidence="8">
    <location>
        <begin position="575"/>
        <end position="629"/>
    </location>
</feature>
<feature type="domain" description="PAS" evidence="9">
    <location>
        <begin position="133"/>
        <end position="208"/>
    </location>
</feature>
<keyword evidence="5" id="KW-0804">Transcription</keyword>
<dbReference type="InterPro" id="IPR001610">
    <property type="entry name" value="PAC"/>
</dbReference>
<dbReference type="GO" id="GO:0001666">
    <property type="term" value="P:response to hypoxia"/>
    <property type="evidence" value="ECO:0007669"/>
    <property type="project" value="UniProtKB-ARBA"/>
</dbReference>
<dbReference type="GO" id="GO:0003677">
    <property type="term" value="F:DNA binding"/>
    <property type="evidence" value="ECO:0007669"/>
    <property type="project" value="UniProtKB-KW"/>
</dbReference>
<dbReference type="PROSITE" id="PS50888">
    <property type="entry name" value="BHLH"/>
    <property type="match status" value="1"/>
</dbReference>
<keyword evidence="3" id="KW-0805">Transcription regulation</keyword>
<evidence type="ECO:0000313" key="11">
    <source>
        <dbReference type="Proteomes" id="UP000515159"/>
    </source>
</evidence>
<feature type="region of interest" description="Disordered" evidence="8">
    <location>
        <begin position="518"/>
        <end position="537"/>
    </location>
</feature>
<feature type="compositionally biased region" description="Basic and acidic residues" evidence="8">
    <location>
        <begin position="62"/>
        <end position="72"/>
    </location>
</feature>
<dbReference type="InterPro" id="IPR013767">
    <property type="entry name" value="PAS_fold"/>
</dbReference>
<dbReference type="GeneID" id="117348426"/>
<dbReference type="FunFam" id="3.30.450.20:FF:000003">
    <property type="entry name" value="Aryl hydrocarbon receptor nuclear translocator 2"/>
    <property type="match status" value="1"/>
</dbReference>
<evidence type="ECO:0000256" key="8">
    <source>
        <dbReference type="SAM" id="MobiDB-lite"/>
    </source>
</evidence>
<dbReference type="SMART" id="SM00091">
    <property type="entry name" value="PAS"/>
    <property type="match status" value="2"/>
</dbReference>
<dbReference type="SUPFAM" id="SSF47459">
    <property type="entry name" value="HLH, helix-loop-helix DNA-binding domain"/>
    <property type="match status" value="1"/>
</dbReference>
<dbReference type="Pfam" id="PF14598">
    <property type="entry name" value="PAS_11"/>
    <property type="match status" value="1"/>
</dbReference>
<dbReference type="SUPFAM" id="SSF55785">
    <property type="entry name" value="PYP-like sensor domain (PAS domain)"/>
    <property type="match status" value="2"/>
</dbReference>
<feature type="domain" description="PAS" evidence="9">
    <location>
        <begin position="341"/>
        <end position="392"/>
    </location>
</feature>
<dbReference type="GO" id="GO:0005634">
    <property type="term" value="C:nucleus"/>
    <property type="evidence" value="ECO:0007669"/>
    <property type="project" value="UniProtKB-SubCell"/>
</dbReference>
<evidence type="ECO:0000313" key="12">
    <source>
        <dbReference type="RefSeq" id="XP_033776467.1"/>
    </source>
</evidence>
<sequence>MATPTPGTPNEMTSDIPGAVSLPVASMAPGQVRMAGPMPSRGGKRRSGMDFDDEDGEGPSKFSRENHSEIERRRRNKMTQYITELSDMVPTCSALARKPDKLTILRMAVSHMKSMRGTGNKSTDGAYKPSFLTEQELKHLILEAADGFLFVVAAETGRVIYVSDSVTPVLNQPQSEWFGSTLYEQVHPDDVEKLREQLCTSENSMTGRILDLKTGTVKKEGQQSSMRMCMGSRRSFICRMRCGNAPLDHLPLSRITTMRKRYRNGLGPVKEGEAQYSVVHCTGYIKAWPPAGITVPEEDSDVGQGNKYCLVAIGRLQVTSSPVSMDMNGMALPTEFLSRHNSEGIITFVDPRCISVIGYQPQDLLGKDILEFCHPEDQSHLRDSFQQVLKLKGQVLSVMYRFRTKNREWMLIRTSSFTFQNPYSDEIEYIICTNTNVKQLQQQQAELEVQQRDGLSSYDMSQVPVSNLSSSVHESGKPVVDKPDPIFSQERDPRFAEMFAGITASEKKLMASASSTGNQQLYSQSGPFQPGHTGKAFSSSVVHVPSVNDIQSSSSTGQNMNQISRQINANQVAWTGSRPPFAGQQIPSQSGKAQSSPFNIGSSHNYSADPSTYSPLSSSTTSSPNNTAYSNLGNRNAGFGYAANVWRPHTGARQL</sequence>
<dbReference type="PROSITE" id="PS50112">
    <property type="entry name" value="PAS"/>
    <property type="match status" value="2"/>
</dbReference>
<dbReference type="PRINTS" id="PR00785">
    <property type="entry name" value="NCTRNSLOCATR"/>
</dbReference>
<dbReference type="InterPro" id="IPR000014">
    <property type="entry name" value="PAS"/>
</dbReference>
<keyword evidence="4" id="KW-0238">DNA-binding</keyword>
<gene>
    <name evidence="12" type="primary">ARNT2</name>
</gene>
<dbReference type="CDD" id="cd00130">
    <property type="entry name" value="PAS"/>
    <property type="match status" value="2"/>
</dbReference>
<dbReference type="FunFam" id="4.10.280.10:FF:000011">
    <property type="entry name" value="Aryl hydrocarbon receptor nuclear translocator 2"/>
    <property type="match status" value="1"/>
</dbReference>
<evidence type="ECO:0000256" key="5">
    <source>
        <dbReference type="ARBA" id="ARBA00023163"/>
    </source>
</evidence>
<dbReference type="GO" id="GO:0005667">
    <property type="term" value="C:transcription regulator complex"/>
    <property type="evidence" value="ECO:0007669"/>
    <property type="project" value="InterPro"/>
</dbReference>
<dbReference type="RefSeq" id="XP_033776467.1">
    <property type="nucleotide sequence ID" value="XM_033920576.1"/>
</dbReference>
<dbReference type="SMART" id="SM00086">
    <property type="entry name" value="PAC"/>
    <property type="match status" value="1"/>
</dbReference>
<dbReference type="InterPro" id="IPR035965">
    <property type="entry name" value="PAS-like_dom_sf"/>
</dbReference>
<dbReference type="NCBIfam" id="TIGR00229">
    <property type="entry name" value="sensory_box"/>
    <property type="match status" value="1"/>
</dbReference>
<dbReference type="AlphaFoldDB" id="A0A6P8NKC2"/>
<dbReference type="CDD" id="cd18947">
    <property type="entry name" value="bHLH-PAS_ARNT"/>
    <property type="match status" value="1"/>
</dbReference>
<feature type="compositionally biased region" description="Polar residues" evidence="8">
    <location>
        <begin position="518"/>
        <end position="527"/>
    </location>
</feature>
<dbReference type="GO" id="GO:0005737">
    <property type="term" value="C:cytoplasm"/>
    <property type="evidence" value="ECO:0007669"/>
    <property type="project" value="InterPro"/>
</dbReference>
<keyword evidence="11" id="KW-1185">Reference proteome</keyword>
<keyword evidence="12" id="KW-0675">Receptor</keyword>
<keyword evidence="6" id="KW-0539">Nucleus</keyword>
<dbReference type="CTD" id="9915"/>
<feature type="region of interest" description="Disordered" evidence="8">
    <location>
        <begin position="1"/>
        <end position="74"/>
    </location>
</feature>
<keyword evidence="2" id="KW-0677">Repeat</keyword>
<evidence type="ECO:0000256" key="7">
    <source>
        <dbReference type="ARBA" id="ARBA00071057"/>
    </source>
</evidence>
<dbReference type="Gene3D" id="4.10.280.10">
    <property type="entry name" value="Helix-loop-helix DNA-binding domain"/>
    <property type="match status" value="1"/>
</dbReference>
<dbReference type="InterPro" id="IPR036638">
    <property type="entry name" value="HLH_DNA-bd_sf"/>
</dbReference>
<feature type="compositionally biased region" description="Low complexity" evidence="8">
    <location>
        <begin position="607"/>
        <end position="629"/>
    </location>
</feature>
<organism evidence="11 12">
    <name type="scientific">Geotrypetes seraphini</name>
    <name type="common">Gaboon caecilian</name>
    <name type="synonym">Caecilia seraphini</name>
    <dbReference type="NCBI Taxonomy" id="260995"/>
    <lineage>
        <taxon>Eukaryota</taxon>
        <taxon>Metazoa</taxon>
        <taxon>Chordata</taxon>
        <taxon>Craniata</taxon>
        <taxon>Vertebrata</taxon>
        <taxon>Euteleostomi</taxon>
        <taxon>Amphibia</taxon>
        <taxon>Gymnophiona</taxon>
        <taxon>Geotrypetes</taxon>
    </lineage>
</organism>
<dbReference type="PANTHER" id="PTHR23042">
    <property type="entry name" value="CIRCADIAN PROTEIN CLOCK/ARNT/BMAL/PAS"/>
    <property type="match status" value="1"/>
</dbReference>
<comment type="subcellular location">
    <subcellularLocation>
        <location evidence="1">Nucleus</location>
    </subcellularLocation>
</comment>
<feature type="compositionally biased region" description="Polar residues" evidence="8">
    <location>
        <begin position="585"/>
        <end position="606"/>
    </location>
</feature>
<protein>
    <recommendedName>
        <fullName evidence="7">Aryl hydrocarbon receptor nuclear translocator 2</fullName>
    </recommendedName>
</protein>
<dbReference type="Gene3D" id="3.30.450.20">
    <property type="entry name" value="PAS domain"/>
    <property type="match status" value="2"/>
</dbReference>
<proteinExistence type="predicted"/>
<evidence type="ECO:0000256" key="3">
    <source>
        <dbReference type="ARBA" id="ARBA00023015"/>
    </source>
</evidence>
<dbReference type="InterPro" id="IPR011598">
    <property type="entry name" value="bHLH_dom"/>
</dbReference>
<dbReference type="Proteomes" id="UP000515159">
    <property type="component" value="Chromosome 14"/>
</dbReference>
<evidence type="ECO:0000259" key="10">
    <source>
        <dbReference type="PROSITE" id="PS50888"/>
    </source>
</evidence>
<reference evidence="12" key="1">
    <citation type="submission" date="2025-08" db="UniProtKB">
        <authorList>
            <consortium name="RefSeq"/>
        </authorList>
    </citation>
    <scope>IDENTIFICATION</scope>
</reference>
<evidence type="ECO:0000256" key="2">
    <source>
        <dbReference type="ARBA" id="ARBA00022737"/>
    </source>
</evidence>
<dbReference type="GO" id="GO:0003700">
    <property type="term" value="F:DNA-binding transcription factor activity"/>
    <property type="evidence" value="ECO:0007669"/>
    <property type="project" value="InterPro"/>
</dbReference>
<dbReference type="InterPro" id="IPR050933">
    <property type="entry name" value="Circadian_TF"/>
</dbReference>
<evidence type="ECO:0000256" key="1">
    <source>
        <dbReference type="ARBA" id="ARBA00004123"/>
    </source>
</evidence>
<dbReference type="Pfam" id="PF00010">
    <property type="entry name" value="HLH"/>
    <property type="match status" value="1"/>
</dbReference>
<accession>A0A6P8NKC2</accession>
<evidence type="ECO:0000256" key="4">
    <source>
        <dbReference type="ARBA" id="ARBA00023125"/>
    </source>
</evidence>